<evidence type="ECO:0000256" key="3">
    <source>
        <dbReference type="SAM" id="MobiDB-lite"/>
    </source>
</evidence>
<dbReference type="KEGG" id="pes:SOPEG_1303"/>
<dbReference type="GO" id="GO:0004519">
    <property type="term" value="F:endonuclease activity"/>
    <property type="evidence" value="ECO:0007669"/>
    <property type="project" value="UniProtKB-KW"/>
</dbReference>
<dbReference type="Gene3D" id="3.40.1440.10">
    <property type="entry name" value="GIY-YIG endonuclease"/>
    <property type="match status" value="1"/>
</dbReference>
<evidence type="ECO:0000313" key="5">
    <source>
        <dbReference type="EMBL" id="AHF73575.1"/>
    </source>
</evidence>
<evidence type="ECO:0000259" key="4">
    <source>
        <dbReference type="PROSITE" id="PS50164"/>
    </source>
</evidence>
<evidence type="ECO:0000313" key="6">
    <source>
        <dbReference type="Proteomes" id="UP000019025"/>
    </source>
</evidence>
<keyword evidence="5" id="KW-0255">Endonuclease</keyword>
<evidence type="ECO:0000256" key="1">
    <source>
        <dbReference type="ARBA" id="ARBA00007435"/>
    </source>
</evidence>
<evidence type="ECO:0000256" key="2">
    <source>
        <dbReference type="HAMAP-Rule" id="MF_01029"/>
    </source>
</evidence>
<gene>
    <name evidence="5" type="primary">yhbQ</name>
    <name evidence="5" type="ORF">SOPEG_1303</name>
</gene>
<dbReference type="InterPro" id="IPR000305">
    <property type="entry name" value="GIY-YIG_endonuc"/>
</dbReference>
<dbReference type="HOGENOM" id="CLU_157737_0_0_6"/>
<feature type="compositionally biased region" description="Low complexity" evidence="3">
    <location>
        <begin position="111"/>
        <end position="128"/>
    </location>
</feature>
<dbReference type="PATRIC" id="fig|2342.5.peg.1366"/>
<dbReference type="InterPro" id="IPR050190">
    <property type="entry name" value="UPF0213_domain"/>
</dbReference>
<name>W0HN13_9GAMM</name>
<dbReference type="InterPro" id="IPR035901">
    <property type="entry name" value="GIY-YIG_endonuc_sf"/>
</dbReference>
<proteinExistence type="inferred from homology"/>
<dbReference type="HAMAP" id="MF_01029">
    <property type="entry name" value="UPF0213"/>
    <property type="match status" value="1"/>
</dbReference>
<feature type="region of interest" description="Disordered" evidence="3">
    <location>
        <begin position="101"/>
        <end position="128"/>
    </location>
</feature>
<dbReference type="CDD" id="cd10456">
    <property type="entry name" value="GIY-YIG_UPF0213"/>
    <property type="match status" value="1"/>
</dbReference>
<comment type="similarity">
    <text evidence="1 2">Belongs to the UPF0213 family.</text>
</comment>
<sequence>MSSTLWHLYLIRTTSGMLYTGITTDVQRRLEQHQRGGGAKSLRGKGPLTLVFQRPAGDRSRALRWEYRVKQLSRGQKERFVALQEQALECFGLLAGEAPAPSLDGSPLASTPTPGAQPPAGAKTARPD</sequence>
<keyword evidence="5" id="KW-0378">Hydrolase</keyword>
<dbReference type="SUPFAM" id="SSF82771">
    <property type="entry name" value="GIY-YIG endonuclease"/>
    <property type="match status" value="1"/>
</dbReference>
<dbReference type="eggNOG" id="COG2827">
    <property type="taxonomic scope" value="Bacteria"/>
</dbReference>
<dbReference type="EMBL" id="CP006568">
    <property type="protein sequence ID" value="AHF73575.1"/>
    <property type="molecule type" value="Genomic_DNA"/>
</dbReference>
<dbReference type="PANTHER" id="PTHR34477">
    <property type="entry name" value="UPF0213 PROTEIN YHBQ"/>
    <property type="match status" value="1"/>
</dbReference>
<dbReference type="InterPro" id="IPR022992">
    <property type="entry name" value="UPF0213_GIY-YIG_endonuc"/>
</dbReference>
<keyword evidence="6" id="KW-1185">Reference proteome</keyword>
<dbReference type="PANTHER" id="PTHR34477:SF1">
    <property type="entry name" value="UPF0213 PROTEIN YHBQ"/>
    <property type="match status" value="1"/>
</dbReference>
<keyword evidence="5" id="KW-0540">Nuclease</keyword>
<dbReference type="Pfam" id="PF01541">
    <property type="entry name" value="GIY-YIG"/>
    <property type="match status" value="1"/>
</dbReference>
<organism evidence="5 6">
    <name type="scientific">Candidatus Sodalis pierantonii str. SOPE</name>
    <dbReference type="NCBI Taxonomy" id="2342"/>
    <lineage>
        <taxon>Bacteria</taxon>
        <taxon>Pseudomonadati</taxon>
        <taxon>Pseudomonadota</taxon>
        <taxon>Gammaproteobacteria</taxon>
        <taxon>Enterobacterales</taxon>
        <taxon>Bruguierivoracaceae</taxon>
        <taxon>Sodalis</taxon>
    </lineage>
</organism>
<protein>
    <recommendedName>
        <fullName evidence="2">UPF0213 protein SOPEG_1303</fullName>
    </recommendedName>
</protein>
<dbReference type="PROSITE" id="PS50164">
    <property type="entry name" value="GIY_YIG"/>
    <property type="match status" value="1"/>
</dbReference>
<dbReference type="STRING" id="2342.SOPEG_1303"/>
<dbReference type="AlphaFoldDB" id="W0HN13"/>
<dbReference type="Proteomes" id="UP000019025">
    <property type="component" value="Chromosome"/>
</dbReference>
<accession>W0HN13</accession>
<feature type="domain" description="GIY-YIG" evidence="4">
    <location>
        <begin position="4"/>
        <end position="79"/>
    </location>
</feature>
<reference evidence="5 6" key="1">
    <citation type="journal article" date="2014" name="Genome Biol. Evol.">
        <title>Genome degeneration and adaptation in a nascent stage of symbiosis.</title>
        <authorList>
            <person name="Oakeson K.F."/>
            <person name="Gil R."/>
            <person name="Clayton A.L."/>
            <person name="Dunn D.M."/>
            <person name="von Niederhausern A.C."/>
            <person name="Hamil C."/>
            <person name="Aoyagi A."/>
            <person name="Duval B."/>
            <person name="Baca A."/>
            <person name="Silva F.J."/>
            <person name="Vallier A."/>
            <person name="Jackson D.G."/>
            <person name="Latorre A."/>
            <person name="Weiss R.B."/>
            <person name="Heddi A."/>
            <person name="Moya A."/>
            <person name="Dale C."/>
        </authorList>
    </citation>
    <scope>NUCLEOTIDE SEQUENCE [LARGE SCALE GENOMIC DNA]</scope>
    <source>
        <strain evidence="6">none</strain>
    </source>
</reference>